<evidence type="ECO:0000313" key="16">
    <source>
        <dbReference type="Proteomes" id="UP000504607"/>
    </source>
</evidence>
<feature type="region of interest" description="Disordered" evidence="14">
    <location>
        <begin position="1"/>
        <end position="24"/>
    </location>
</feature>
<dbReference type="KEGG" id="egu:105033444"/>
<name>A0A6I9QC14_ELAGV</name>
<keyword evidence="8" id="KW-0809">Transit peptide</keyword>
<feature type="transmembrane region" description="Helical" evidence="15">
    <location>
        <begin position="245"/>
        <end position="266"/>
    </location>
</feature>
<keyword evidence="5" id="KW-0808">Transferase</keyword>
<dbReference type="PANTHER" id="PTHR32523:SF8">
    <property type="entry name" value="DOLICHOL KINASE"/>
    <property type="match status" value="1"/>
</dbReference>
<evidence type="ECO:0000313" key="17">
    <source>
        <dbReference type="RefSeq" id="XP_010906565.1"/>
    </source>
</evidence>
<comment type="pathway">
    <text evidence="11">Cofactor biosynthesis; tocopherol biosynthesis.</text>
</comment>
<keyword evidence="10 15" id="KW-0472">Membrane</keyword>
<gene>
    <name evidence="17" type="primary">LOC105033444</name>
</gene>
<comment type="subcellular location">
    <subcellularLocation>
        <location evidence="1">Plastid</location>
        <location evidence="1">Chloroplast membrane</location>
        <topology evidence="1">Multi-pass membrane protein</topology>
    </subcellularLocation>
</comment>
<comment type="catalytic activity">
    <reaction evidence="13">
        <text>phytol + CTP = phytyl phosphate + CDP + H(+)</text>
        <dbReference type="Rhea" id="RHEA:38055"/>
        <dbReference type="ChEBI" id="CHEBI:15378"/>
        <dbReference type="ChEBI" id="CHEBI:17327"/>
        <dbReference type="ChEBI" id="CHEBI:37563"/>
        <dbReference type="ChEBI" id="CHEBI:58069"/>
        <dbReference type="ChEBI" id="CHEBI:75483"/>
        <dbReference type="EC" id="2.7.1.182"/>
    </reaction>
</comment>
<protein>
    <recommendedName>
        <fullName evidence="12">phytol kinase</fullName>
        <ecNumber evidence="12">2.7.1.182</ecNumber>
    </recommendedName>
</protein>
<dbReference type="RefSeq" id="XP_010906565.1">
    <property type="nucleotide sequence ID" value="XM_010908263.3"/>
</dbReference>
<evidence type="ECO:0000256" key="14">
    <source>
        <dbReference type="SAM" id="MobiDB-lite"/>
    </source>
</evidence>
<dbReference type="GO" id="GO:0031969">
    <property type="term" value="C:chloroplast membrane"/>
    <property type="evidence" value="ECO:0007669"/>
    <property type="project" value="UniProtKB-SubCell"/>
</dbReference>
<dbReference type="GeneID" id="105033444"/>
<keyword evidence="6 15" id="KW-0812">Transmembrane</keyword>
<organism evidence="16 17">
    <name type="scientific">Elaeis guineensis var. tenera</name>
    <name type="common">Oil palm</name>
    <dbReference type="NCBI Taxonomy" id="51953"/>
    <lineage>
        <taxon>Eukaryota</taxon>
        <taxon>Viridiplantae</taxon>
        <taxon>Streptophyta</taxon>
        <taxon>Embryophyta</taxon>
        <taxon>Tracheophyta</taxon>
        <taxon>Spermatophyta</taxon>
        <taxon>Magnoliopsida</taxon>
        <taxon>Liliopsida</taxon>
        <taxon>Arecaceae</taxon>
        <taxon>Arecoideae</taxon>
        <taxon>Cocoseae</taxon>
        <taxon>Elaeidinae</taxon>
        <taxon>Elaeis</taxon>
    </lineage>
</organism>
<evidence type="ECO:0000256" key="12">
    <source>
        <dbReference type="ARBA" id="ARBA00039024"/>
    </source>
</evidence>
<evidence type="ECO:0000256" key="9">
    <source>
        <dbReference type="ARBA" id="ARBA00022989"/>
    </source>
</evidence>
<keyword evidence="3" id="KW-0150">Chloroplast</keyword>
<accession>A0A6I9QC14</accession>
<evidence type="ECO:0000256" key="13">
    <source>
        <dbReference type="ARBA" id="ARBA00048889"/>
    </source>
</evidence>
<dbReference type="InterPro" id="IPR039606">
    <property type="entry name" value="Phytol/farnesol_kinase"/>
</dbReference>
<evidence type="ECO:0000256" key="2">
    <source>
        <dbReference type="ARBA" id="ARBA00010794"/>
    </source>
</evidence>
<evidence type="ECO:0000256" key="10">
    <source>
        <dbReference type="ARBA" id="ARBA00023136"/>
    </source>
</evidence>
<dbReference type="Proteomes" id="UP000504607">
    <property type="component" value="Unplaced"/>
</dbReference>
<proteinExistence type="inferred from homology"/>
<keyword evidence="4" id="KW-0934">Plastid</keyword>
<evidence type="ECO:0000256" key="5">
    <source>
        <dbReference type="ARBA" id="ARBA00022679"/>
    </source>
</evidence>
<dbReference type="EC" id="2.7.1.182" evidence="12"/>
<evidence type="ECO:0000256" key="1">
    <source>
        <dbReference type="ARBA" id="ARBA00004508"/>
    </source>
</evidence>
<evidence type="ECO:0000256" key="8">
    <source>
        <dbReference type="ARBA" id="ARBA00022946"/>
    </source>
</evidence>
<dbReference type="PANTHER" id="PTHR32523">
    <property type="entry name" value="PHYTOL KINASE 1, CHLOROPLASTIC"/>
    <property type="match status" value="1"/>
</dbReference>
<evidence type="ECO:0000256" key="7">
    <source>
        <dbReference type="ARBA" id="ARBA00022777"/>
    </source>
</evidence>
<dbReference type="GO" id="GO:0010189">
    <property type="term" value="P:vitamin E biosynthetic process"/>
    <property type="evidence" value="ECO:0007669"/>
    <property type="project" value="TreeGrafter"/>
</dbReference>
<dbReference type="AlphaFoldDB" id="A0A6I9QC14"/>
<keyword evidence="9 15" id="KW-1133">Transmembrane helix</keyword>
<reference evidence="17" key="1">
    <citation type="submission" date="2025-08" db="UniProtKB">
        <authorList>
            <consortium name="RefSeq"/>
        </authorList>
    </citation>
    <scope>IDENTIFICATION</scope>
</reference>
<evidence type="ECO:0000256" key="11">
    <source>
        <dbReference type="ARBA" id="ARBA00024015"/>
    </source>
</evidence>
<evidence type="ECO:0000256" key="15">
    <source>
        <dbReference type="SAM" id="Phobius"/>
    </source>
</evidence>
<evidence type="ECO:0000256" key="4">
    <source>
        <dbReference type="ARBA" id="ARBA00022640"/>
    </source>
</evidence>
<keyword evidence="7 17" id="KW-0418">Kinase</keyword>
<sequence>MRGAQPARKQRERERETAMWSGDAVSSPRPLLRSRALRGTPLFPVDLRLAPFSSVPSLLLRKASPISPPARLLRPRGVRTAQAALMQDSGATALVLAGAYSLVRAFDTLTERNLIERSLSRKVVHVLSGLLFMSSWPIFSSSTEARYFAAIVPLVNCIRLVTYGLRIFTDEGLIKSVTREGKPEELLRGPLYYVMVLMFCSVVFWRESPVGVVSLAMMSGGDGFADILGRRYGATKLPYNRQKSWIGSISMFIFGFLFSIGMLYYFSALGCFHLDWNKAVERVAVVSLAATVVESLPISDFVDDNISVPLTCMLTASLLFGSH</sequence>
<dbReference type="FunCoup" id="A0A6I9QC14">
    <property type="interactions" value="87"/>
</dbReference>
<keyword evidence="16" id="KW-1185">Reference proteome</keyword>
<comment type="similarity">
    <text evidence="2">Belongs to the polyprenol kinase family.</text>
</comment>
<dbReference type="InParanoid" id="A0A6I9QC14"/>
<evidence type="ECO:0000256" key="3">
    <source>
        <dbReference type="ARBA" id="ARBA00022528"/>
    </source>
</evidence>
<dbReference type="OrthoDB" id="5673at2759"/>
<dbReference type="GO" id="GO:0010276">
    <property type="term" value="F:phytol kinase activity"/>
    <property type="evidence" value="ECO:0007669"/>
    <property type="project" value="UniProtKB-EC"/>
</dbReference>
<evidence type="ECO:0000256" key="6">
    <source>
        <dbReference type="ARBA" id="ARBA00022692"/>
    </source>
</evidence>